<comment type="caution">
    <text evidence="1">The sequence shown here is derived from an EMBL/GenBank/DDBJ whole genome shotgun (WGS) entry which is preliminary data.</text>
</comment>
<dbReference type="EMBL" id="LJVE01000037">
    <property type="protein sequence ID" value="KPL14736.1"/>
    <property type="molecule type" value="Genomic_DNA"/>
</dbReference>
<sequence>MVGLLCRNLVEDYPKWKSVFDSHAAAHREAGLMLLNLWRSVEDPNNVFFLFEVTDIDKAKEFINDPASAEVGKASGVLEGEYYFLESCEEY</sequence>
<gene>
    <name evidence="1" type="ORF">AMJ74_02805</name>
</gene>
<evidence type="ECO:0000313" key="2">
    <source>
        <dbReference type="Proteomes" id="UP000050975"/>
    </source>
</evidence>
<proteinExistence type="predicted"/>
<accession>A0A0S8JZ02</accession>
<reference evidence="1 2" key="1">
    <citation type="journal article" date="2015" name="Microbiome">
        <title>Genomic resolution of linkages in carbon, nitrogen, and sulfur cycling among widespread estuary sediment bacteria.</title>
        <authorList>
            <person name="Baker B.J."/>
            <person name="Lazar C.S."/>
            <person name="Teske A.P."/>
            <person name="Dick G.J."/>
        </authorList>
    </citation>
    <scope>NUCLEOTIDE SEQUENCE [LARGE SCALE GENOMIC DNA]</scope>
    <source>
        <strain evidence="1">SM1_77</strain>
    </source>
</reference>
<dbReference type="AlphaFoldDB" id="A0A0S8JZ02"/>
<name>A0A0S8JZ02_UNCW3</name>
<evidence type="ECO:0008006" key="3">
    <source>
        <dbReference type="Google" id="ProtNLM"/>
    </source>
</evidence>
<organism evidence="1 2">
    <name type="scientific">candidate division WOR_3 bacterium SM1_77</name>
    <dbReference type="NCBI Taxonomy" id="1703778"/>
    <lineage>
        <taxon>Bacteria</taxon>
        <taxon>Bacteria division WOR-3</taxon>
    </lineage>
</organism>
<protein>
    <recommendedName>
        <fullName evidence="3">Cyclase</fullName>
    </recommendedName>
</protein>
<dbReference type="Proteomes" id="UP000050975">
    <property type="component" value="Unassembled WGS sequence"/>
</dbReference>
<evidence type="ECO:0000313" key="1">
    <source>
        <dbReference type="EMBL" id="KPL14736.1"/>
    </source>
</evidence>